<dbReference type="SMART" id="SM00382">
    <property type="entry name" value="AAA"/>
    <property type="match status" value="2"/>
</dbReference>
<dbReference type="PANTHER" id="PTHR43553:SF24">
    <property type="entry name" value="ENERGY-COUPLING FACTOR TRANSPORTER ATP-BINDING PROTEIN ECFA1"/>
    <property type="match status" value="1"/>
</dbReference>
<dbReference type="GO" id="GO:0005524">
    <property type="term" value="F:ATP binding"/>
    <property type="evidence" value="ECO:0007669"/>
    <property type="project" value="UniProtKB-KW"/>
</dbReference>
<dbReference type="GO" id="GO:0016887">
    <property type="term" value="F:ATP hydrolysis activity"/>
    <property type="evidence" value="ECO:0007669"/>
    <property type="project" value="InterPro"/>
</dbReference>
<evidence type="ECO:0000256" key="8">
    <source>
        <dbReference type="ARBA" id="ARBA00023136"/>
    </source>
</evidence>
<dbReference type="EC" id="3.6.3.28" evidence="10"/>
<dbReference type="Pfam" id="PF00005">
    <property type="entry name" value="ABC_tran"/>
    <property type="match status" value="2"/>
</dbReference>
<feature type="domain" description="ABC transporter" evidence="9">
    <location>
        <begin position="5"/>
        <end position="245"/>
    </location>
</feature>
<dbReference type="NCBIfam" id="NF010167">
    <property type="entry name" value="PRK13648.1"/>
    <property type="match status" value="2"/>
</dbReference>
<sequence length="576" mass="61299">MDSIVCFNNVSFTYRHRSSPSISSVSLRVSPSDFLLLTGATGCGKSTLLKMLNGLIPHESGGRLEGDVVVGGRSVSGLSVAEMSRTVGMVFQNPDDQIFSTTVFDEVAFVLENMGMTAAQLEPQVKEALALVGLADKARASVHALSGGQKQRLAVAAVLAAKPQVLALDEPISQLDPQGAAELLSVLQQLNANLGITIIIVEHRLHEVLPLCHKVAIMDAGRLIWQGRREEAYNCQEMFAAYGLRLPQPVTLCHHLGVAAHSAQVDDAVAAIRQHYAIPVPAISPVPAAAASLPVGQHPLPIPAIQAKQVFFHYDNPAQMVLNGVDLTVAAGQFIALMGSNGAGKSTLLHLLGGLLKPAAGEVQILGQRVRAVSPAVGMVLQNPDFMLFNSTVREEIGFSLRQQSKDNTDGWTEYCELLTDRLGLGGLIEDFPLALSRGQRLRVAIAAVLANEPQVLLLDEPTTGQDIGHIEDIALLLREYTRQGGSIIFCTHDTEVAARFADRIIVMRQGQIVADGAPAAVFQDQAMLKASGLKPPAILLAAQALYGGTALTVEEVVGYVRQACLGSYTGEHPAS</sequence>
<evidence type="ECO:0000256" key="2">
    <source>
        <dbReference type="ARBA" id="ARBA00005417"/>
    </source>
</evidence>
<keyword evidence="5" id="KW-0547">Nucleotide-binding</keyword>
<dbReference type="RefSeq" id="WP_288184582.1">
    <property type="nucleotide sequence ID" value="NZ_LT608335.1"/>
</dbReference>
<keyword evidence="3" id="KW-0813">Transport</keyword>
<dbReference type="InterPro" id="IPR050095">
    <property type="entry name" value="ECF_ABC_transporter_ATP-bd"/>
</dbReference>
<evidence type="ECO:0000256" key="3">
    <source>
        <dbReference type="ARBA" id="ARBA00022448"/>
    </source>
</evidence>
<comment type="subcellular location">
    <subcellularLocation>
        <location evidence="1">Cell membrane</location>
        <topology evidence="1">Peripheral membrane protein</topology>
    </subcellularLocation>
</comment>
<organism evidence="10">
    <name type="scientific">uncultured Sporomusa sp</name>
    <dbReference type="NCBI Taxonomy" id="307249"/>
    <lineage>
        <taxon>Bacteria</taxon>
        <taxon>Bacillati</taxon>
        <taxon>Bacillota</taxon>
        <taxon>Negativicutes</taxon>
        <taxon>Selenomonadales</taxon>
        <taxon>Sporomusaceae</taxon>
        <taxon>Sporomusa</taxon>
        <taxon>environmental samples</taxon>
    </lineage>
</organism>
<dbReference type="FunFam" id="3.40.50.300:FF:000224">
    <property type="entry name" value="Energy-coupling factor transporter ATP-binding protein EcfA"/>
    <property type="match status" value="1"/>
</dbReference>
<dbReference type="PROSITE" id="PS00211">
    <property type="entry name" value="ABC_TRANSPORTER_1"/>
    <property type="match status" value="1"/>
</dbReference>
<comment type="similarity">
    <text evidence="2">Belongs to the ABC transporter superfamily.</text>
</comment>
<dbReference type="InterPro" id="IPR015856">
    <property type="entry name" value="ABC_transpr_CbiO/EcfA_su"/>
</dbReference>
<evidence type="ECO:0000256" key="4">
    <source>
        <dbReference type="ARBA" id="ARBA00022475"/>
    </source>
</evidence>
<dbReference type="InterPro" id="IPR027417">
    <property type="entry name" value="P-loop_NTPase"/>
</dbReference>
<accession>A0A212LVF7</accession>
<protein>
    <submittedName>
        <fullName evidence="10">Phosphonate/sulfonate-transporting ATPase</fullName>
        <ecNumber evidence="10">3.6.3.25</ecNumber>
        <ecNumber evidence="10">3.6.3.28</ecNumber>
    </submittedName>
</protein>
<dbReference type="PANTHER" id="PTHR43553">
    <property type="entry name" value="HEAVY METAL TRANSPORTER"/>
    <property type="match status" value="1"/>
</dbReference>
<keyword evidence="6" id="KW-0067">ATP-binding</keyword>
<feature type="domain" description="ABC transporter" evidence="9">
    <location>
        <begin position="305"/>
        <end position="535"/>
    </location>
</feature>
<evidence type="ECO:0000256" key="6">
    <source>
        <dbReference type="ARBA" id="ARBA00022840"/>
    </source>
</evidence>
<dbReference type="PROSITE" id="PS50893">
    <property type="entry name" value="ABC_TRANSPORTER_2"/>
    <property type="match status" value="2"/>
</dbReference>
<dbReference type="GO" id="GO:0043190">
    <property type="term" value="C:ATP-binding cassette (ABC) transporter complex"/>
    <property type="evidence" value="ECO:0007669"/>
    <property type="project" value="TreeGrafter"/>
</dbReference>
<keyword evidence="7" id="KW-1278">Translocase</keyword>
<dbReference type="InterPro" id="IPR003593">
    <property type="entry name" value="AAA+_ATPase"/>
</dbReference>
<reference evidence="10" key="1">
    <citation type="submission" date="2016-08" db="EMBL/GenBank/DDBJ databases">
        <authorList>
            <person name="Seilhamer J.J."/>
        </authorList>
    </citation>
    <scope>NUCLEOTIDE SEQUENCE</scope>
    <source>
        <strain evidence="10">86</strain>
    </source>
</reference>
<dbReference type="CDD" id="cd03225">
    <property type="entry name" value="ABC_cobalt_CbiO_domain1"/>
    <property type="match status" value="2"/>
</dbReference>
<proteinExistence type="inferred from homology"/>
<dbReference type="EMBL" id="FMJE01000004">
    <property type="protein sequence ID" value="SCM81604.1"/>
    <property type="molecule type" value="Genomic_DNA"/>
</dbReference>
<name>A0A212LVF7_9FIRM</name>
<keyword evidence="4" id="KW-1003">Cell membrane</keyword>
<evidence type="ECO:0000256" key="5">
    <source>
        <dbReference type="ARBA" id="ARBA00022741"/>
    </source>
</evidence>
<keyword evidence="8" id="KW-0472">Membrane</keyword>
<dbReference type="EC" id="3.6.3.25" evidence="10"/>
<dbReference type="InterPro" id="IPR017871">
    <property type="entry name" value="ABC_transporter-like_CS"/>
</dbReference>
<dbReference type="AlphaFoldDB" id="A0A212LVF7"/>
<keyword evidence="10" id="KW-0378">Hydrolase</keyword>
<dbReference type="Gene3D" id="3.40.50.300">
    <property type="entry name" value="P-loop containing nucleotide triphosphate hydrolases"/>
    <property type="match status" value="2"/>
</dbReference>
<dbReference type="GO" id="GO:0042626">
    <property type="term" value="F:ATPase-coupled transmembrane transporter activity"/>
    <property type="evidence" value="ECO:0007669"/>
    <property type="project" value="TreeGrafter"/>
</dbReference>
<dbReference type="SUPFAM" id="SSF52540">
    <property type="entry name" value="P-loop containing nucleoside triphosphate hydrolases"/>
    <property type="match status" value="2"/>
</dbReference>
<evidence type="ECO:0000256" key="7">
    <source>
        <dbReference type="ARBA" id="ARBA00022967"/>
    </source>
</evidence>
<evidence type="ECO:0000259" key="9">
    <source>
        <dbReference type="PROSITE" id="PS50893"/>
    </source>
</evidence>
<evidence type="ECO:0000256" key="1">
    <source>
        <dbReference type="ARBA" id="ARBA00004202"/>
    </source>
</evidence>
<evidence type="ECO:0000313" key="10">
    <source>
        <dbReference type="EMBL" id="SCM81604.1"/>
    </source>
</evidence>
<dbReference type="InterPro" id="IPR003439">
    <property type="entry name" value="ABC_transporter-like_ATP-bd"/>
</dbReference>
<gene>
    <name evidence="10" type="ORF">KL86SPO_40088</name>
</gene>